<evidence type="ECO:0000256" key="4">
    <source>
        <dbReference type="ARBA" id="ARBA00022801"/>
    </source>
</evidence>
<evidence type="ECO:0000313" key="7">
    <source>
        <dbReference type="Proteomes" id="UP000054937"/>
    </source>
</evidence>
<keyword evidence="2" id="KW-0031">Aminopeptidase</keyword>
<gene>
    <name evidence="6" type="ORF">PPERSA_04445</name>
</gene>
<dbReference type="GO" id="GO:0005737">
    <property type="term" value="C:cytoplasm"/>
    <property type="evidence" value="ECO:0007669"/>
    <property type="project" value="InterPro"/>
</dbReference>
<sequence>MATFEKFNQIQNQQSFVPTFTHSKEISDYKNLVILLAQEDVAQPPAFLQTTFKNEVFVQDFQKTSTVIYGTSEDKFQKALVLFVKSKVAKDAFKSARTHLKKIVEIYRCQESINFYFSSNLDQTFLNEYVYGLFTENYQWQLKSQGEQENKTIFHSVKNFNLVSANLHVENPQFQYLTQVVKYQLYGKELINTRANIANTEWMAQQAIQFQSNHSSKVQIEVIRGKQLLEKGLNLMHAVGRASTSEPILVVLSYKGNPEHPEDVTALVGKGVVYDCGGLSLKQSLTDCMHGDKGGACAVLSAFRGAVELGVKQNVVGTLALVENMISGDAYRNSDIITTLKGLNVEVLNTDAEGRNILADALAYTQMNYKPKRVIDLATLTGACLVAVGLDTGAVFSNDEELQWTLKKISQDAHENLHPLPLTDWMRENIVSDQGDIRNLGKQPYGGAGTAAAFLEKFIEKGVQWAHFDIAQASMTKGELLQVRTLIDFLRSL</sequence>
<dbReference type="Gene3D" id="3.40.630.10">
    <property type="entry name" value="Zn peptidases"/>
    <property type="match status" value="1"/>
</dbReference>
<dbReference type="OrthoDB" id="412814at2759"/>
<comment type="caution">
    <text evidence="6">The sequence shown here is derived from an EMBL/GenBank/DDBJ whole genome shotgun (WGS) entry which is preliminary data.</text>
</comment>
<dbReference type="GO" id="GO:0070006">
    <property type="term" value="F:metalloaminopeptidase activity"/>
    <property type="evidence" value="ECO:0007669"/>
    <property type="project" value="InterPro"/>
</dbReference>
<dbReference type="SUPFAM" id="SSF53187">
    <property type="entry name" value="Zn-dependent exopeptidases"/>
    <property type="match status" value="1"/>
</dbReference>
<keyword evidence="3" id="KW-0645">Protease</keyword>
<dbReference type="InterPro" id="IPR000819">
    <property type="entry name" value="Peptidase_M17_C"/>
</dbReference>
<dbReference type="CDD" id="cd00433">
    <property type="entry name" value="Peptidase_M17"/>
    <property type="match status" value="1"/>
</dbReference>
<feature type="domain" description="Cytosol aminopeptidase" evidence="5">
    <location>
        <begin position="188"/>
        <end position="477"/>
    </location>
</feature>
<comment type="similarity">
    <text evidence="1">Belongs to the peptidase M17 family.</text>
</comment>
<dbReference type="PANTHER" id="PTHR11963:SF23">
    <property type="entry name" value="CYTOSOL AMINOPEPTIDASE"/>
    <property type="match status" value="1"/>
</dbReference>
<proteinExistence type="inferred from homology"/>
<name>A0A0V0QQV6_PSEPJ</name>
<evidence type="ECO:0000256" key="2">
    <source>
        <dbReference type="ARBA" id="ARBA00022438"/>
    </source>
</evidence>
<dbReference type="PRINTS" id="PR00481">
    <property type="entry name" value="LAMNOPPTDASE"/>
</dbReference>
<protein>
    <recommendedName>
        <fullName evidence="5">Cytosol aminopeptidase domain-containing protein</fullName>
    </recommendedName>
</protein>
<dbReference type="OMA" id="INTRANI"/>
<dbReference type="AlphaFoldDB" id="A0A0V0QQV6"/>
<dbReference type="InterPro" id="IPR011356">
    <property type="entry name" value="Leucine_aapep/pepB"/>
</dbReference>
<accession>A0A0V0QQV6</accession>
<dbReference type="InParanoid" id="A0A0V0QQV6"/>
<dbReference type="PANTHER" id="PTHR11963">
    <property type="entry name" value="LEUCINE AMINOPEPTIDASE-RELATED"/>
    <property type="match status" value="1"/>
</dbReference>
<keyword evidence="4" id="KW-0378">Hydrolase</keyword>
<dbReference type="Proteomes" id="UP000054937">
    <property type="component" value="Unassembled WGS sequence"/>
</dbReference>
<evidence type="ECO:0000313" key="6">
    <source>
        <dbReference type="EMBL" id="KRX04630.1"/>
    </source>
</evidence>
<reference evidence="6 7" key="1">
    <citation type="journal article" date="2015" name="Sci. Rep.">
        <title>Genome of the facultative scuticociliatosis pathogen Pseudocohnilembus persalinus provides insight into its virulence through horizontal gene transfer.</title>
        <authorList>
            <person name="Xiong J."/>
            <person name="Wang G."/>
            <person name="Cheng J."/>
            <person name="Tian M."/>
            <person name="Pan X."/>
            <person name="Warren A."/>
            <person name="Jiang C."/>
            <person name="Yuan D."/>
            <person name="Miao W."/>
        </authorList>
    </citation>
    <scope>NUCLEOTIDE SEQUENCE [LARGE SCALE GENOMIC DNA]</scope>
    <source>
        <strain evidence="6">36N120E</strain>
    </source>
</reference>
<dbReference type="EMBL" id="LDAU01000114">
    <property type="protein sequence ID" value="KRX04630.1"/>
    <property type="molecule type" value="Genomic_DNA"/>
</dbReference>
<keyword evidence="7" id="KW-1185">Reference proteome</keyword>
<evidence type="ECO:0000256" key="3">
    <source>
        <dbReference type="ARBA" id="ARBA00022670"/>
    </source>
</evidence>
<dbReference type="FunCoup" id="A0A0V0QQV6">
    <property type="interactions" value="153"/>
</dbReference>
<evidence type="ECO:0000259" key="5">
    <source>
        <dbReference type="Pfam" id="PF00883"/>
    </source>
</evidence>
<dbReference type="GO" id="GO:0030145">
    <property type="term" value="F:manganese ion binding"/>
    <property type="evidence" value="ECO:0007669"/>
    <property type="project" value="InterPro"/>
</dbReference>
<organism evidence="6 7">
    <name type="scientific">Pseudocohnilembus persalinus</name>
    <name type="common">Ciliate</name>
    <dbReference type="NCBI Taxonomy" id="266149"/>
    <lineage>
        <taxon>Eukaryota</taxon>
        <taxon>Sar</taxon>
        <taxon>Alveolata</taxon>
        <taxon>Ciliophora</taxon>
        <taxon>Intramacronucleata</taxon>
        <taxon>Oligohymenophorea</taxon>
        <taxon>Scuticociliatia</taxon>
        <taxon>Philasterida</taxon>
        <taxon>Pseudocohnilembidae</taxon>
        <taxon>Pseudocohnilembus</taxon>
    </lineage>
</organism>
<dbReference type="GO" id="GO:0006508">
    <property type="term" value="P:proteolysis"/>
    <property type="evidence" value="ECO:0007669"/>
    <property type="project" value="UniProtKB-KW"/>
</dbReference>
<evidence type="ECO:0000256" key="1">
    <source>
        <dbReference type="ARBA" id="ARBA00009528"/>
    </source>
</evidence>
<dbReference type="Pfam" id="PF00883">
    <property type="entry name" value="Peptidase_M17"/>
    <property type="match status" value="1"/>
</dbReference>